<reference evidence="2" key="1">
    <citation type="journal article" date="2014" name="BMC Genomics">
        <title>Characterizing the developmental transcriptome of the oriental fruit fly, Bactrocera dorsalis (Diptera: Tephritidae) through comparative genomic analysis with Drosophila melanogaster utilizing modENCODE datasets.</title>
        <authorList>
            <person name="Geib S.M."/>
            <person name="Calla B."/>
            <person name="Hall B."/>
            <person name="Hou S."/>
            <person name="Manoukis N.C."/>
        </authorList>
    </citation>
    <scope>NUCLEOTIDE SEQUENCE</scope>
    <source>
        <strain evidence="2">Punador</strain>
    </source>
</reference>
<feature type="transmembrane region" description="Helical" evidence="1">
    <location>
        <begin position="46"/>
        <end position="65"/>
    </location>
</feature>
<feature type="transmembrane region" description="Helical" evidence="1">
    <location>
        <begin position="125"/>
        <end position="144"/>
    </location>
</feature>
<evidence type="ECO:0000313" key="2">
    <source>
        <dbReference type="EMBL" id="JAC57562.1"/>
    </source>
</evidence>
<proteinExistence type="predicted"/>
<feature type="transmembrane region" description="Helical" evidence="1">
    <location>
        <begin position="20"/>
        <end position="39"/>
    </location>
</feature>
<sequence length="181" mass="20298">MGQQIRSQLKTYDDGKEIEHFHGTLIAGAAVLWYVCVCAGGRTKRIVLVVGVWVVELYFIKGSPIRRQLLPRSKSMMLQLLSAVCVYMCVCTVYCTLRCKAPTTMARQVKVHLFITLPLRNWRNLCCLVSFFLACLHSLLVVYNTSALHLLLLLLSVFMQLLQCADLIAVIIVIGGVLNPL</sequence>
<keyword evidence="1" id="KW-0472">Membrane</keyword>
<evidence type="ECO:0000256" key="1">
    <source>
        <dbReference type="SAM" id="Phobius"/>
    </source>
</evidence>
<protein>
    <submittedName>
        <fullName evidence="2">Uncharacterized protein</fullName>
    </submittedName>
</protein>
<dbReference type="AlphaFoldDB" id="A0A034WT98"/>
<dbReference type="EMBL" id="GAKP01001390">
    <property type="protein sequence ID" value="JAC57562.1"/>
    <property type="molecule type" value="Transcribed_RNA"/>
</dbReference>
<organism evidence="2">
    <name type="scientific">Bactrocera dorsalis</name>
    <name type="common">Oriental fruit fly</name>
    <name type="synonym">Dacus dorsalis</name>
    <dbReference type="NCBI Taxonomy" id="27457"/>
    <lineage>
        <taxon>Eukaryota</taxon>
        <taxon>Metazoa</taxon>
        <taxon>Ecdysozoa</taxon>
        <taxon>Arthropoda</taxon>
        <taxon>Hexapoda</taxon>
        <taxon>Insecta</taxon>
        <taxon>Pterygota</taxon>
        <taxon>Neoptera</taxon>
        <taxon>Endopterygota</taxon>
        <taxon>Diptera</taxon>
        <taxon>Brachycera</taxon>
        <taxon>Muscomorpha</taxon>
        <taxon>Tephritoidea</taxon>
        <taxon>Tephritidae</taxon>
        <taxon>Bactrocera</taxon>
        <taxon>Bactrocera</taxon>
    </lineage>
</organism>
<feature type="transmembrane region" description="Helical" evidence="1">
    <location>
        <begin position="150"/>
        <end position="178"/>
    </location>
</feature>
<keyword evidence="1" id="KW-1133">Transmembrane helix</keyword>
<feature type="transmembrane region" description="Helical" evidence="1">
    <location>
        <begin position="77"/>
        <end position="97"/>
    </location>
</feature>
<accession>A0A034WT98</accession>
<name>A0A034WT98_BACDO</name>
<keyword evidence="1" id="KW-0812">Transmembrane</keyword>